<keyword evidence="7" id="KW-1185">Reference proteome</keyword>
<evidence type="ECO:0000256" key="4">
    <source>
        <dbReference type="PROSITE-ProRule" id="PRU00335"/>
    </source>
</evidence>
<dbReference type="InterPro" id="IPR050109">
    <property type="entry name" value="HTH-type_TetR-like_transc_reg"/>
</dbReference>
<protein>
    <submittedName>
        <fullName evidence="6">AcrR family transcriptional regulator</fullName>
    </submittedName>
</protein>
<dbReference type="PRINTS" id="PR00455">
    <property type="entry name" value="HTHTETR"/>
</dbReference>
<evidence type="ECO:0000313" key="7">
    <source>
        <dbReference type="Proteomes" id="UP000543836"/>
    </source>
</evidence>
<dbReference type="InterPro" id="IPR036271">
    <property type="entry name" value="Tet_transcr_reg_TetR-rel_C_sf"/>
</dbReference>
<dbReference type="InterPro" id="IPR001647">
    <property type="entry name" value="HTH_TetR"/>
</dbReference>
<evidence type="ECO:0000256" key="3">
    <source>
        <dbReference type="ARBA" id="ARBA00023163"/>
    </source>
</evidence>
<evidence type="ECO:0000256" key="1">
    <source>
        <dbReference type="ARBA" id="ARBA00023015"/>
    </source>
</evidence>
<dbReference type="FunFam" id="1.10.10.60:FF:000141">
    <property type="entry name" value="TetR family transcriptional regulator"/>
    <property type="match status" value="1"/>
</dbReference>
<dbReference type="Gene3D" id="1.10.357.10">
    <property type="entry name" value="Tetracycline Repressor, domain 2"/>
    <property type="match status" value="1"/>
</dbReference>
<organism evidence="6 7">
    <name type="scientific">Rhizobium leucaenae</name>
    <dbReference type="NCBI Taxonomy" id="29450"/>
    <lineage>
        <taxon>Bacteria</taxon>
        <taxon>Pseudomonadati</taxon>
        <taxon>Pseudomonadota</taxon>
        <taxon>Alphaproteobacteria</taxon>
        <taxon>Hyphomicrobiales</taxon>
        <taxon>Rhizobiaceae</taxon>
        <taxon>Rhizobium/Agrobacterium group</taxon>
        <taxon>Rhizobium</taxon>
    </lineage>
</organism>
<feature type="DNA-binding region" description="H-T-H motif" evidence="4">
    <location>
        <begin position="38"/>
        <end position="57"/>
    </location>
</feature>
<proteinExistence type="predicted"/>
<dbReference type="Pfam" id="PF14246">
    <property type="entry name" value="TetR_C_7"/>
    <property type="match status" value="1"/>
</dbReference>
<dbReference type="AlphaFoldDB" id="A0A7W7EKU1"/>
<dbReference type="PROSITE" id="PS50977">
    <property type="entry name" value="HTH_TETR_2"/>
    <property type="match status" value="1"/>
</dbReference>
<reference evidence="6 7" key="1">
    <citation type="submission" date="2020-08" db="EMBL/GenBank/DDBJ databases">
        <title>Genomic Encyclopedia of Type Strains, Phase IV (KMG-V): Genome sequencing to study the core and pangenomes of soil and plant-associated prokaryotes.</title>
        <authorList>
            <person name="Whitman W."/>
        </authorList>
    </citation>
    <scope>NUCLEOTIDE SEQUENCE [LARGE SCALE GENOMIC DNA]</scope>
    <source>
        <strain evidence="6 7">SEMIA 492</strain>
    </source>
</reference>
<dbReference type="RefSeq" id="WP_028752703.1">
    <property type="nucleotide sequence ID" value="NZ_JACIIG010000008.1"/>
</dbReference>
<dbReference type="OrthoDB" id="7185252at2"/>
<keyword evidence="1" id="KW-0805">Transcription regulation</keyword>
<dbReference type="Pfam" id="PF00440">
    <property type="entry name" value="TetR_N"/>
    <property type="match status" value="1"/>
</dbReference>
<dbReference type="InterPro" id="IPR039536">
    <property type="entry name" value="TetR_C_Proteobacteria"/>
</dbReference>
<dbReference type="GO" id="GO:0000976">
    <property type="term" value="F:transcription cis-regulatory region binding"/>
    <property type="evidence" value="ECO:0007669"/>
    <property type="project" value="TreeGrafter"/>
</dbReference>
<evidence type="ECO:0000256" key="2">
    <source>
        <dbReference type="ARBA" id="ARBA00023125"/>
    </source>
</evidence>
<dbReference type="PANTHER" id="PTHR30055:SF223">
    <property type="entry name" value="HTH-TYPE TRANSCRIPTIONAL REGULATOR UIDR"/>
    <property type="match status" value="1"/>
</dbReference>
<dbReference type="SUPFAM" id="SSF46689">
    <property type="entry name" value="Homeodomain-like"/>
    <property type="match status" value="1"/>
</dbReference>
<keyword evidence="2 4" id="KW-0238">DNA-binding</keyword>
<dbReference type="Proteomes" id="UP000543836">
    <property type="component" value="Unassembled WGS sequence"/>
</dbReference>
<name>A0A7W7EKU1_9HYPH</name>
<dbReference type="InterPro" id="IPR009057">
    <property type="entry name" value="Homeodomain-like_sf"/>
</dbReference>
<evidence type="ECO:0000313" key="6">
    <source>
        <dbReference type="EMBL" id="MBB4569250.1"/>
    </source>
</evidence>
<dbReference type="SUPFAM" id="SSF48498">
    <property type="entry name" value="Tetracyclin repressor-like, C-terminal domain"/>
    <property type="match status" value="1"/>
</dbReference>
<dbReference type="GO" id="GO:0003700">
    <property type="term" value="F:DNA-binding transcription factor activity"/>
    <property type="evidence" value="ECO:0007669"/>
    <property type="project" value="TreeGrafter"/>
</dbReference>
<keyword evidence="3" id="KW-0804">Transcription</keyword>
<comment type="caution">
    <text evidence="6">The sequence shown here is derived from an EMBL/GenBank/DDBJ whole genome shotgun (WGS) entry which is preliminary data.</text>
</comment>
<dbReference type="EMBL" id="JACIIG010000008">
    <property type="protein sequence ID" value="MBB4569250.1"/>
    <property type="molecule type" value="Genomic_DNA"/>
</dbReference>
<gene>
    <name evidence="6" type="ORF">GGE60_003374</name>
</gene>
<feature type="domain" description="HTH tetR-type" evidence="5">
    <location>
        <begin position="15"/>
        <end position="75"/>
    </location>
</feature>
<evidence type="ECO:0000259" key="5">
    <source>
        <dbReference type="PROSITE" id="PS50977"/>
    </source>
</evidence>
<dbReference type="PANTHER" id="PTHR30055">
    <property type="entry name" value="HTH-TYPE TRANSCRIPTIONAL REGULATOR RUTR"/>
    <property type="match status" value="1"/>
</dbReference>
<sequence length="209" mass="23693">MSAGKQVGLRAQRKAQRPNEILDAAFEEFVERGYVATRVEDIASRVGVTKGTIYFYFDTKERLFEEMLRRISVSFSDVSAYAKTLTGPYSERIRAFLRMAYDRIVLDRNTRELLRFVIAEGSRFPQVVDRHHEEFIVPLMDATQKLFEDGVAAGELRDAPAIKIPDTVIGAAVTLCVSKMIFADRIPQDVDAFFEAHMDVILHGLIAKD</sequence>
<accession>A0A7W7EKU1</accession>